<accession>A0A1R4B1Y3</accession>
<reference evidence="2 3" key="1">
    <citation type="submission" date="2017-02" db="EMBL/GenBank/DDBJ databases">
        <authorList>
            <person name="Peterson S.W."/>
        </authorList>
    </citation>
    <scope>NUCLEOTIDE SEQUENCE [LARGE SCALE GENOMIC DNA]</scope>
    <source>
        <strain evidence="2 3">CECT 9027</strain>
    </source>
</reference>
<dbReference type="EMBL" id="FUFT01000002">
    <property type="protein sequence ID" value="SJL82928.1"/>
    <property type="molecule type" value="Genomic_DNA"/>
</dbReference>
<gene>
    <name evidence="2" type="ORF">VPAL9027_00870</name>
</gene>
<keyword evidence="1" id="KW-0472">Membrane</keyword>
<evidence type="ECO:0000256" key="1">
    <source>
        <dbReference type="SAM" id="Phobius"/>
    </source>
</evidence>
<proteinExistence type="predicted"/>
<dbReference type="Proteomes" id="UP000189475">
    <property type="component" value="Unassembled WGS sequence"/>
</dbReference>
<feature type="transmembrane region" description="Helical" evidence="1">
    <location>
        <begin position="56"/>
        <end position="80"/>
    </location>
</feature>
<feature type="transmembrane region" description="Helical" evidence="1">
    <location>
        <begin position="28"/>
        <end position="50"/>
    </location>
</feature>
<evidence type="ECO:0000313" key="2">
    <source>
        <dbReference type="EMBL" id="SJL82928.1"/>
    </source>
</evidence>
<dbReference type="STRING" id="1918946.VPAL9027_00870"/>
<keyword evidence="1" id="KW-1133">Transmembrane helix</keyword>
<keyword evidence="3" id="KW-1185">Reference proteome</keyword>
<evidence type="ECO:0000313" key="3">
    <source>
        <dbReference type="Proteomes" id="UP000189475"/>
    </source>
</evidence>
<keyword evidence="1" id="KW-0812">Transmembrane</keyword>
<protein>
    <submittedName>
        <fullName evidence="2">Uncharacterized protein</fullName>
    </submittedName>
</protein>
<organism evidence="2 3">
    <name type="scientific">Vibrio palustris</name>
    <dbReference type="NCBI Taxonomy" id="1918946"/>
    <lineage>
        <taxon>Bacteria</taxon>
        <taxon>Pseudomonadati</taxon>
        <taxon>Pseudomonadota</taxon>
        <taxon>Gammaproteobacteria</taxon>
        <taxon>Vibrionales</taxon>
        <taxon>Vibrionaceae</taxon>
        <taxon>Vibrio</taxon>
    </lineage>
</organism>
<sequence length="81" mass="9753">MEKLSIKLELFFQSTVLIYVVKKLRAKLLSALFFITILRLFFIFITPTFVYTQFTLFWVFFYPLFTKYLSLSLVFCKIVIT</sequence>
<dbReference type="AlphaFoldDB" id="A0A1R4B1Y3"/>
<name>A0A1R4B1Y3_9VIBR</name>